<feature type="compositionally biased region" description="Low complexity" evidence="2">
    <location>
        <begin position="56"/>
        <end position="67"/>
    </location>
</feature>
<name>A0A0A8Y3I5_ARUDO</name>
<dbReference type="Pfam" id="PF13639">
    <property type="entry name" value="zf-RING_2"/>
    <property type="match status" value="1"/>
</dbReference>
<feature type="region of interest" description="Disordered" evidence="2">
    <location>
        <begin position="32"/>
        <end position="67"/>
    </location>
</feature>
<dbReference type="EMBL" id="GBRH01277516">
    <property type="protein sequence ID" value="JAD20379.1"/>
    <property type="molecule type" value="Transcribed_RNA"/>
</dbReference>
<dbReference type="InterPro" id="IPR013083">
    <property type="entry name" value="Znf_RING/FYVE/PHD"/>
</dbReference>
<keyword evidence="1" id="KW-0862">Zinc</keyword>
<protein>
    <recommendedName>
        <fullName evidence="3">RING-type domain-containing protein</fullName>
    </recommendedName>
</protein>
<dbReference type="SUPFAM" id="SSF57850">
    <property type="entry name" value="RING/U-box"/>
    <property type="match status" value="1"/>
</dbReference>
<dbReference type="PROSITE" id="PS50089">
    <property type="entry name" value="ZF_RING_2"/>
    <property type="match status" value="1"/>
</dbReference>
<evidence type="ECO:0000256" key="2">
    <source>
        <dbReference type="SAM" id="MobiDB-lite"/>
    </source>
</evidence>
<dbReference type="GO" id="GO:0008270">
    <property type="term" value="F:zinc ion binding"/>
    <property type="evidence" value="ECO:0007669"/>
    <property type="project" value="UniProtKB-KW"/>
</dbReference>
<accession>A0A0A8Y3I5</accession>
<dbReference type="InterPro" id="IPR001841">
    <property type="entry name" value="Znf_RING"/>
</dbReference>
<sequence>MPCSHGFHERCIMGWLRVSRLCPLCRFALPAEEETESDTGDEEEGDDDGEEEPRTSSASSSFSLTER</sequence>
<dbReference type="AlphaFoldDB" id="A0A0A8Y3I5"/>
<evidence type="ECO:0000256" key="1">
    <source>
        <dbReference type="PROSITE-ProRule" id="PRU00175"/>
    </source>
</evidence>
<organism evidence="4">
    <name type="scientific">Arundo donax</name>
    <name type="common">Giant reed</name>
    <name type="synonym">Donax arundinaceus</name>
    <dbReference type="NCBI Taxonomy" id="35708"/>
    <lineage>
        <taxon>Eukaryota</taxon>
        <taxon>Viridiplantae</taxon>
        <taxon>Streptophyta</taxon>
        <taxon>Embryophyta</taxon>
        <taxon>Tracheophyta</taxon>
        <taxon>Spermatophyta</taxon>
        <taxon>Magnoliopsida</taxon>
        <taxon>Liliopsida</taxon>
        <taxon>Poales</taxon>
        <taxon>Poaceae</taxon>
        <taxon>PACMAD clade</taxon>
        <taxon>Arundinoideae</taxon>
        <taxon>Arundineae</taxon>
        <taxon>Arundo</taxon>
    </lineage>
</organism>
<dbReference type="Gene3D" id="3.30.40.10">
    <property type="entry name" value="Zinc/RING finger domain, C3HC4 (zinc finger)"/>
    <property type="match status" value="1"/>
</dbReference>
<proteinExistence type="predicted"/>
<evidence type="ECO:0000313" key="4">
    <source>
        <dbReference type="EMBL" id="JAD20379.1"/>
    </source>
</evidence>
<feature type="domain" description="RING-type" evidence="3">
    <location>
        <begin position="1"/>
        <end position="26"/>
    </location>
</feature>
<keyword evidence="1" id="KW-0863">Zinc-finger</keyword>
<keyword evidence="1" id="KW-0479">Metal-binding</keyword>
<evidence type="ECO:0000259" key="3">
    <source>
        <dbReference type="PROSITE" id="PS50089"/>
    </source>
</evidence>
<feature type="compositionally biased region" description="Acidic residues" evidence="2">
    <location>
        <begin position="32"/>
        <end position="51"/>
    </location>
</feature>
<reference evidence="4" key="1">
    <citation type="submission" date="2014-09" db="EMBL/GenBank/DDBJ databases">
        <authorList>
            <person name="Magalhaes I.L.F."/>
            <person name="Oliveira U."/>
            <person name="Santos F.R."/>
            <person name="Vidigal T.H.D.A."/>
            <person name="Brescovit A.D."/>
            <person name="Santos A.J."/>
        </authorList>
    </citation>
    <scope>NUCLEOTIDE SEQUENCE</scope>
    <source>
        <tissue evidence="4">Shoot tissue taken approximately 20 cm above the soil surface</tissue>
    </source>
</reference>
<reference evidence="4" key="2">
    <citation type="journal article" date="2015" name="Data Brief">
        <title>Shoot transcriptome of the giant reed, Arundo donax.</title>
        <authorList>
            <person name="Barrero R.A."/>
            <person name="Guerrero F.D."/>
            <person name="Moolhuijzen P."/>
            <person name="Goolsby J.A."/>
            <person name="Tidwell J."/>
            <person name="Bellgard S.E."/>
            <person name="Bellgard M.I."/>
        </authorList>
    </citation>
    <scope>NUCLEOTIDE SEQUENCE</scope>
    <source>
        <tissue evidence="4">Shoot tissue taken approximately 20 cm above the soil surface</tissue>
    </source>
</reference>